<dbReference type="Proteomes" id="UP001153714">
    <property type="component" value="Chromosome 8"/>
</dbReference>
<keyword evidence="2" id="KW-1185">Reference proteome</keyword>
<dbReference type="AlphaFoldDB" id="A0A9N9WJZ0"/>
<organism evidence="1 2">
    <name type="scientific">Diatraea saccharalis</name>
    <name type="common">sugarcane borer</name>
    <dbReference type="NCBI Taxonomy" id="40085"/>
    <lineage>
        <taxon>Eukaryota</taxon>
        <taxon>Metazoa</taxon>
        <taxon>Ecdysozoa</taxon>
        <taxon>Arthropoda</taxon>
        <taxon>Hexapoda</taxon>
        <taxon>Insecta</taxon>
        <taxon>Pterygota</taxon>
        <taxon>Neoptera</taxon>
        <taxon>Endopterygota</taxon>
        <taxon>Lepidoptera</taxon>
        <taxon>Glossata</taxon>
        <taxon>Ditrysia</taxon>
        <taxon>Pyraloidea</taxon>
        <taxon>Crambidae</taxon>
        <taxon>Crambinae</taxon>
        <taxon>Diatraea</taxon>
    </lineage>
</organism>
<proteinExistence type="predicted"/>
<protein>
    <submittedName>
        <fullName evidence="1">Uncharacterized protein</fullName>
    </submittedName>
</protein>
<reference evidence="1" key="2">
    <citation type="submission" date="2022-10" db="EMBL/GenBank/DDBJ databases">
        <authorList>
            <consortium name="ENA_rothamsted_submissions"/>
            <consortium name="culmorum"/>
            <person name="King R."/>
        </authorList>
    </citation>
    <scope>NUCLEOTIDE SEQUENCE</scope>
</reference>
<gene>
    <name evidence="1" type="ORF">DIATSA_LOCUS13402</name>
</gene>
<evidence type="ECO:0000313" key="2">
    <source>
        <dbReference type="Proteomes" id="UP001153714"/>
    </source>
</evidence>
<reference evidence="1" key="1">
    <citation type="submission" date="2021-12" db="EMBL/GenBank/DDBJ databases">
        <authorList>
            <person name="King R."/>
        </authorList>
    </citation>
    <scope>NUCLEOTIDE SEQUENCE</scope>
</reference>
<accession>A0A9N9WJZ0</accession>
<dbReference type="EMBL" id="OU893339">
    <property type="protein sequence ID" value="CAG9796196.1"/>
    <property type="molecule type" value="Genomic_DNA"/>
</dbReference>
<name>A0A9N9WJZ0_9NEOP</name>
<sequence length="139" mass="15640">MNVKKCTVEPKAEPPPISPCTLQKIKQLKQAGKTICPKEPIPEPEPAPECIALCIERIKNFPIPPTPNFPIVCVVDREETGTNRCDAIAYAEALQPDLPWPGCPPPPPLPPPPEINLCEVQKRKQRIEKCKESRRRYYP</sequence>
<evidence type="ECO:0000313" key="1">
    <source>
        <dbReference type="EMBL" id="CAG9796196.1"/>
    </source>
</evidence>
<dbReference type="OrthoDB" id="7429255at2759"/>